<dbReference type="PANTHER" id="PTHR34858:SF1">
    <property type="entry name" value="CYSO-CYSTEINE PEPTIDASE"/>
    <property type="match status" value="1"/>
</dbReference>
<comment type="caution">
    <text evidence="7">The sequence shown here is derived from an EMBL/GenBank/DDBJ whole genome shotgun (WGS) entry which is preliminary data.</text>
</comment>
<dbReference type="InterPro" id="IPR051929">
    <property type="entry name" value="VirAsm_ModProt"/>
</dbReference>
<evidence type="ECO:0000259" key="6">
    <source>
        <dbReference type="SMART" id="SM00232"/>
    </source>
</evidence>
<keyword evidence="4" id="KW-0862">Zinc</keyword>
<dbReference type="EMBL" id="JAUSTQ010000005">
    <property type="protein sequence ID" value="MDQ0159595.1"/>
    <property type="molecule type" value="Genomic_DNA"/>
</dbReference>
<keyword evidence="7" id="KW-0647">Proteasome</keyword>
<evidence type="ECO:0000256" key="1">
    <source>
        <dbReference type="ARBA" id="ARBA00022670"/>
    </source>
</evidence>
<dbReference type="GO" id="GO:0000502">
    <property type="term" value="C:proteasome complex"/>
    <property type="evidence" value="ECO:0007669"/>
    <property type="project" value="UniProtKB-KW"/>
</dbReference>
<protein>
    <submittedName>
        <fullName evidence="7">Proteasome lid subunit RPN8/RPN11</fullName>
    </submittedName>
</protein>
<gene>
    <name evidence="7" type="ORF">J2S77_001579</name>
</gene>
<keyword evidence="3" id="KW-0378">Hydrolase</keyword>
<dbReference type="Proteomes" id="UP001224359">
    <property type="component" value="Unassembled WGS sequence"/>
</dbReference>
<evidence type="ECO:0000256" key="4">
    <source>
        <dbReference type="ARBA" id="ARBA00022833"/>
    </source>
</evidence>
<feature type="domain" description="JAB1/MPN/MOV34 metalloenzyme" evidence="6">
    <location>
        <begin position="5"/>
        <end position="132"/>
    </location>
</feature>
<keyword evidence="2" id="KW-0479">Metal-binding</keyword>
<dbReference type="Pfam" id="PF14464">
    <property type="entry name" value="Prok-JAB"/>
    <property type="match status" value="1"/>
</dbReference>
<dbReference type="SUPFAM" id="SSF102712">
    <property type="entry name" value="JAB1/MPN domain"/>
    <property type="match status" value="1"/>
</dbReference>
<name>A0ABT9VF46_9BACI</name>
<dbReference type="InterPro" id="IPR028090">
    <property type="entry name" value="JAB_dom_prok"/>
</dbReference>
<evidence type="ECO:0000256" key="2">
    <source>
        <dbReference type="ARBA" id="ARBA00022723"/>
    </source>
</evidence>
<evidence type="ECO:0000256" key="5">
    <source>
        <dbReference type="ARBA" id="ARBA00023049"/>
    </source>
</evidence>
<evidence type="ECO:0000256" key="3">
    <source>
        <dbReference type="ARBA" id="ARBA00022801"/>
    </source>
</evidence>
<evidence type="ECO:0000313" key="8">
    <source>
        <dbReference type="Proteomes" id="UP001224359"/>
    </source>
</evidence>
<dbReference type="SMART" id="SM00232">
    <property type="entry name" value="JAB_MPN"/>
    <property type="match status" value="1"/>
</dbReference>
<dbReference type="InterPro" id="IPR000555">
    <property type="entry name" value="JAMM/MPN+_dom"/>
</dbReference>
<organism evidence="7 8">
    <name type="scientific">Alkalibacillus salilacus</name>
    <dbReference type="NCBI Taxonomy" id="284582"/>
    <lineage>
        <taxon>Bacteria</taxon>
        <taxon>Bacillati</taxon>
        <taxon>Bacillota</taxon>
        <taxon>Bacilli</taxon>
        <taxon>Bacillales</taxon>
        <taxon>Bacillaceae</taxon>
        <taxon>Alkalibacillus</taxon>
    </lineage>
</organism>
<keyword evidence="1" id="KW-0645">Protease</keyword>
<keyword evidence="8" id="KW-1185">Reference proteome</keyword>
<dbReference type="RefSeq" id="WP_306976198.1">
    <property type="nucleotide sequence ID" value="NZ_JAUSTQ010000005.1"/>
</dbReference>
<reference evidence="7 8" key="1">
    <citation type="submission" date="2023-07" db="EMBL/GenBank/DDBJ databases">
        <title>Genomic Encyclopedia of Type Strains, Phase IV (KMG-IV): sequencing the most valuable type-strain genomes for metagenomic binning, comparative biology and taxonomic classification.</title>
        <authorList>
            <person name="Goeker M."/>
        </authorList>
    </citation>
    <scope>NUCLEOTIDE SEQUENCE [LARGE SCALE GENOMIC DNA]</scope>
    <source>
        <strain evidence="7 8">DSM 16460</strain>
    </source>
</reference>
<proteinExistence type="predicted"/>
<dbReference type="PANTHER" id="PTHR34858">
    <property type="entry name" value="CYSO-CYSTEINE PEPTIDASE"/>
    <property type="match status" value="1"/>
</dbReference>
<keyword evidence="5" id="KW-0482">Metalloprotease</keyword>
<evidence type="ECO:0000313" key="7">
    <source>
        <dbReference type="EMBL" id="MDQ0159595.1"/>
    </source>
</evidence>
<sequence>MKQKQLILPQTIYNQIVEDCRNNLPYESCGLVTGLDHRVNKFWPLDNELKSTKRYFVSKQSLEAVMNEITQSGEQVLAIYHTHPVTAPVPSSFDLKNHPDHSVYMMIISFKLESPMCKLYSVENNRYLECDITFAT</sequence>
<dbReference type="Gene3D" id="3.40.140.10">
    <property type="entry name" value="Cytidine Deaminase, domain 2"/>
    <property type="match status" value="1"/>
</dbReference>
<accession>A0ABT9VF46</accession>